<gene>
    <name evidence="4" type="ORF">ZOSMA_176G00170</name>
</gene>
<evidence type="ECO:0000256" key="1">
    <source>
        <dbReference type="ARBA" id="ARBA00022604"/>
    </source>
</evidence>
<dbReference type="PANTHER" id="PTHR34045">
    <property type="entry name" value="OS03G0406300 PROTEIN"/>
    <property type="match status" value="1"/>
</dbReference>
<proteinExistence type="inferred from homology"/>
<reference evidence="5" key="1">
    <citation type="journal article" date="2016" name="Nature">
        <title>The genome of the seagrass Zostera marina reveals angiosperm adaptation to the sea.</title>
        <authorList>
            <person name="Olsen J.L."/>
            <person name="Rouze P."/>
            <person name="Verhelst B."/>
            <person name="Lin Y.-C."/>
            <person name="Bayer T."/>
            <person name="Collen J."/>
            <person name="Dattolo E."/>
            <person name="De Paoli E."/>
            <person name="Dittami S."/>
            <person name="Maumus F."/>
            <person name="Michel G."/>
            <person name="Kersting A."/>
            <person name="Lauritano C."/>
            <person name="Lohaus R."/>
            <person name="Toepel M."/>
            <person name="Tonon T."/>
            <person name="Vanneste K."/>
            <person name="Amirebrahimi M."/>
            <person name="Brakel J."/>
            <person name="Bostroem C."/>
            <person name="Chovatia M."/>
            <person name="Grimwood J."/>
            <person name="Jenkins J.W."/>
            <person name="Jueterbock A."/>
            <person name="Mraz A."/>
            <person name="Stam W.T."/>
            <person name="Tice H."/>
            <person name="Bornberg-Bauer E."/>
            <person name="Green P.J."/>
            <person name="Pearson G.A."/>
            <person name="Procaccini G."/>
            <person name="Duarte C.M."/>
            <person name="Schmutz J."/>
            <person name="Reusch T.B.H."/>
            <person name="Van de Peer Y."/>
        </authorList>
    </citation>
    <scope>NUCLEOTIDE SEQUENCE [LARGE SCALE GENOMIC DNA]</scope>
    <source>
        <strain evidence="5">cv. Finnish</strain>
    </source>
</reference>
<dbReference type="OrthoDB" id="1729737at2759"/>
<dbReference type="PANTHER" id="PTHR34045:SF3">
    <property type="entry name" value="PROTEIN LAZY 4"/>
    <property type="match status" value="1"/>
</dbReference>
<dbReference type="GO" id="GO:0009630">
    <property type="term" value="P:gravitropism"/>
    <property type="evidence" value="ECO:0007669"/>
    <property type="project" value="InterPro"/>
</dbReference>
<comment type="similarity">
    <text evidence="2">Belongs to the LAZY family.</text>
</comment>
<keyword evidence="1" id="KW-0341">Growth regulation</keyword>
<comment type="caution">
    <text evidence="4">The sequence shown here is derived from an EMBL/GenBank/DDBJ whole genome shotgun (WGS) entry which is preliminary data.</text>
</comment>
<evidence type="ECO:0000313" key="5">
    <source>
        <dbReference type="Proteomes" id="UP000036987"/>
    </source>
</evidence>
<dbReference type="EMBL" id="LFYR01000661">
    <property type="protein sequence ID" value="KMZ71738.1"/>
    <property type="molecule type" value="Genomic_DNA"/>
</dbReference>
<organism evidence="4 5">
    <name type="scientific">Zostera marina</name>
    <name type="common">Eelgrass</name>
    <dbReference type="NCBI Taxonomy" id="29655"/>
    <lineage>
        <taxon>Eukaryota</taxon>
        <taxon>Viridiplantae</taxon>
        <taxon>Streptophyta</taxon>
        <taxon>Embryophyta</taxon>
        <taxon>Tracheophyta</taxon>
        <taxon>Spermatophyta</taxon>
        <taxon>Magnoliopsida</taxon>
        <taxon>Liliopsida</taxon>
        <taxon>Zosteraceae</taxon>
        <taxon>Zostera</taxon>
    </lineage>
</organism>
<protein>
    <submittedName>
        <fullName evidence="4">Uncharacterized protein</fullName>
    </submittedName>
</protein>
<feature type="region of interest" description="Disordered" evidence="3">
    <location>
        <begin position="112"/>
        <end position="146"/>
    </location>
</feature>
<name>A0A0K9PRQ0_ZOSMR</name>
<dbReference type="AlphaFoldDB" id="A0A0K9PRQ0"/>
<dbReference type="Proteomes" id="UP000036987">
    <property type="component" value="Unassembled WGS sequence"/>
</dbReference>
<evidence type="ECO:0000313" key="4">
    <source>
        <dbReference type="EMBL" id="KMZ71738.1"/>
    </source>
</evidence>
<keyword evidence="5" id="KW-1185">Reference proteome</keyword>
<sequence>MRILNWVQNKIAGGKQLERKPDVVYPTPPSRYHAALDTRKEEFSDWPHGLLAIGTFGNRTTFNNISAMEEDVKNFTMDQVNNLQKQLENMILGGDKPSDAIKIDGKIIDTGLNGELDDDDTDDDNCGGGNDDERRQTTSKINLSGGSKGRMFGGNNIAEINHRSISFLCRKIFACRGGFAGVPTVLRDHLPQSNMEKIMKTILHKKIYPQNNTTPALTRKYSHRKLRVKKNVGGEEEIIMSKSKQEDGSKWVKTDSEFIVLEI</sequence>
<evidence type="ECO:0000256" key="2">
    <source>
        <dbReference type="ARBA" id="ARBA00024198"/>
    </source>
</evidence>
<dbReference type="InterPro" id="IPR044683">
    <property type="entry name" value="LAZY"/>
</dbReference>
<feature type="compositionally biased region" description="Acidic residues" evidence="3">
    <location>
        <begin position="115"/>
        <end position="125"/>
    </location>
</feature>
<dbReference type="GO" id="GO:0040008">
    <property type="term" value="P:regulation of growth"/>
    <property type="evidence" value="ECO:0007669"/>
    <property type="project" value="InterPro"/>
</dbReference>
<accession>A0A0K9PRQ0</accession>
<dbReference type="STRING" id="29655.A0A0K9PRQ0"/>
<dbReference type="OMA" id="NRCELES"/>
<evidence type="ECO:0000256" key="3">
    <source>
        <dbReference type="SAM" id="MobiDB-lite"/>
    </source>
</evidence>